<reference evidence="2 3" key="1">
    <citation type="submission" date="2013-03" db="EMBL/GenBank/DDBJ databases">
        <title>The Genome Sequence of Capronia coronata CBS 617.96.</title>
        <authorList>
            <consortium name="The Broad Institute Genomics Platform"/>
            <person name="Cuomo C."/>
            <person name="de Hoog S."/>
            <person name="Gorbushina A."/>
            <person name="Walker B."/>
            <person name="Young S.K."/>
            <person name="Zeng Q."/>
            <person name="Gargeya S."/>
            <person name="Fitzgerald M."/>
            <person name="Haas B."/>
            <person name="Abouelleil A."/>
            <person name="Allen A.W."/>
            <person name="Alvarado L."/>
            <person name="Arachchi H.M."/>
            <person name="Berlin A.M."/>
            <person name="Chapman S.B."/>
            <person name="Gainer-Dewar J."/>
            <person name="Goldberg J."/>
            <person name="Griggs A."/>
            <person name="Gujja S."/>
            <person name="Hansen M."/>
            <person name="Howarth C."/>
            <person name="Imamovic A."/>
            <person name="Ireland A."/>
            <person name="Larimer J."/>
            <person name="McCowan C."/>
            <person name="Murphy C."/>
            <person name="Pearson M."/>
            <person name="Poon T.W."/>
            <person name="Priest M."/>
            <person name="Roberts A."/>
            <person name="Saif S."/>
            <person name="Shea T."/>
            <person name="Sisk P."/>
            <person name="Sykes S."/>
            <person name="Wortman J."/>
            <person name="Nusbaum C."/>
            <person name="Birren B."/>
        </authorList>
    </citation>
    <scope>NUCLEOTIDE SEQUENCE [LARGE SCALE GENOMIC DNA]</scope>
    <source>
        <strain evidence="2 3">CBS 617.96</strain>
    </source>
</reference>
<dbReference type="OrthoDB" id="5411773at2759"/>
<protein>
    <recommendedName>
        <fullName evidence="4">Zinc finger PHD-type domain-containing protein</fullName>
    </recommendedName>
</protein>
<comment type="caution">
    <text evidence="2">The sequence shown here is derived from an EMBL/GenBank/DDBJ whole genome shotgun (WGS) entry which is preliminary data.</text>
</comment>
<name>W9Z0N0_9EURO</name>
<accession>W9Z0N0</accession>
<feature type="compositionally biased region" description="Basic and acidic residues" evidence="1">
    <location>
        <begin position="81"/>
        <end position="92"/>
    </location>
</feature>
<dbReference type="AlphaFoldDB" id="W9Z0N0"/>
<dbReference type="InterPro" id="IPR011011">
    <property type="entry name" value="Znf_FYVE_PHD"/>
</dbReference>
<dbReference type="InterPro" id="IPR013083">
    <property type="entry name" value="Znf_RING/FYVE/PHD"/>
</dbReference>
<feature type="compositionally biased region" description="Acidic residues" evidence="1">
    <location>
        <begin position="450"/>
        <end position="471"/>
    </location>
</feature>
<dbReference type="EMBL" id="AMWN01000001">
    <property type="protein sequence ID" value="EXJ95126.1"/>
    <property type="molecule type" value="Genomic_DNA"/>
</dbReference>
<organism evidence="2 3">
    <name type="scientific">Capronia coronata CBS 617.96</name>
    <dbReference type="NCBI Taxonomy" id="1182541"/>
    <lineage>
        <taxon>Eukaryota</taxon>
        <taxon>Fungi</taxon>
        <taxon>Dikarya</taxon>
        <taxon>Ascomycota</taxon>
        <taxon>Pezizomycotina</taxon>
        <taxon>Eurotiomycetes</taxon>
        <taxon>Chaetothyriomycetidae</taxon>
        <taxon>Chaetothyriales</taxon>
        <taxon>Herpotrichiellaceae</taxon>
        <taxon>Capronia</taxon>
    </lineage>
</organism>
<dbReference type="Proteomes" id="UP000019484">
    <property type="component" value="Unassembled WGS sequence"/>
</dbReference>
<evidence type="ECO:0000313" key="3">
    <source>
        <dbReference type="Proteomes" id="UP000019484"/>
    </source>
</evidence>
<dbReference type="SUPFAM" id="SSF57903">
    <property type="entry name" value="FYVE/PHD zinc finger"/>
    <property type="match status" value="1"/>
</dbReference>
<dbReference type="GeneID" id="19155154"/>
<sequence>MEASRPTPSRQRTADPDWAYFCENACLSSFSGCVDEDSTMTEQEISNYILYSKPELHERLDGIPLPSSYLPTDEYNNGRLSEQHQRGGDIDRTMSSSLHEQPGGTAEVSVSQSVDDNQLQPIETNAEGQAFEFVFDGYRFALHRHSDLDMVYCCSYPTCRNPMNVIPLGECYGSVTDEASNQSRTYFEEYPRTVYYCFDCLEQVLNHEFEIEMAHEILPQLVDGTHDNEMTLELAEKLHPLLDSKKFKWMYFPQEPPLTPGKDSNSKKGSLLRRQKQYEIERIIKDLEGQLVGKEEYLMPTRDAGSQSPDLRIHKRHDLSPFRDRYKKQGLEYCDLHDHSESGGSDAKKRPHTPDGAGRHDSSALRCFCTEPPDDDGMVHCSSTSCMFGAIHLRCSGLDNVACAQEGFVCKYCKVDGSACSGDNNCSHSMTGESESDSLSDDESFKYETTESETTEEDDIETSDELEELEEGEAEYLAQQNAGRVQLSGFTAVNARH</sequence>
<proteinExistence type="predicted"/>
<evidence type="ECO:0000313" key="2">
    <source>
        <dbReference type="EMBL" id="EXJ95126.1"/>
    </source>
</evidence>
<feature type="region of interest" description="Disordered" evidence="1">
    <location>
        <begin position="430"/>
        <end position="471"/>
    </location>
</feature>
<dbReference type="HOGENOM" id="CLU_554328_0_0_1"/>
<evidence type="ECO:0008006" key="4">
    <source>
        <dbReference type="Google" id="ProtNLM"/>
    </source>
</evidence>
<feature type="region of interest" description="Disordered" evidence="1">
    <location>
        <begin position="338"/>
        <end position="362"/>
    </location>
</feature>
<dbReference type="eggNOG" id="ENOG502T5H7">
    <property type="taxonomic scope" value="Eukaryota"/>
</dbReference>
<dbReference type="RefSeq" id="XP_007719355.1">
    <property type="nucleotide sequence ID" value="XM_007721165.1"/>
</dbReference>
<keyword evidence="3" id="KW-1185">Reference proteome</keyword>
<feature type="region of interest" description="Disordered" evidence="1">
    <location>
        <begin position="64"/>
        <end position="114"/>
    </location>
</feature>
<dbReference type="Gene3D" id="3.30.40.10">
    <property type="entry name" value="Zinc/RING finger domain, C3HC4 (zinc finger)"/>
    <property type="match status" value="1"/>
</dbReference>
<gene>
    <name evidence="2" type="ORF">A1O1_00245</name>
</gene>
<evidence type="ECO:0000256" key="1">
    <source>
        <dbReference type="SAM" id="MobiDB-lite"/>
    </source>
</evidence>